<dbReference type="SUPFAM" id="SSF56281">
    <property type="entry name" value="Metallo-hydrolase/oxidoreductase"/>
    <property type="match status" value="1"/>
</dbReference>
<keyword evidence="2" id="KW-0479">Metal-binding</keyword>
<keyword evidence="8" id="KW-1185">Reference proteome</keyword>
<evidence type="ECO:0000256" key="4">
    <source>
        <dbReference type="ARBA" id="ARBA00022833"/>
    </source>
</evidence>
<dbReference type="GO" id="GO:0016787">
    <property type="term" value="F:hydrolase activity"/>
    <property type="evidence" value="ECO:0007669"/>
    <property type="project" value="UniProtKB-KW"/>
</dbReference>
<evidence type="ECO:0000313" key="8">
    <source>
        <dbReference type="Proteomes" id="UP000050331"/>
    </source>
</evidence>
<evidence type="ECO:0000256" key="2">
    <source>
        <dbReference type="ARBA" id="ARBA00022723"/>
    </source>
</evidence>
<keyword evidence="3" id="KW-0378">Hydrolase</keyword>
<dbReference type="Gene3D" id="3.60.15.10">
    <property type="entry name" value="Ribonuclease Z/Hydroxyacylglutathione hydrolase-like"/>
    <property type="match status" value="1"/>
</dbReference>
<dbReference type="InterPro" id="IPR001279">
    <property type="entry name" value="Metallo-B-lactamas"/>
</dbReference>
<evidence type="ECO:0000259" key="6">
    <source>
        <dbReference type="SMART" id="SM00849"/>
    </source>
</evidence>
<feature type="domain" description="Metallo-beta-lactamase" evidence="6">
    <location>
        <begin position="12"/>
        <end position="189"/>
    </location>
</feature>
<evidence type="ECO:0000256" key="1">
    <source>
        <dbReference type="ARBA" id="ARBA00001947"/>
    </source>
</evidence>
<dbReference type="RefSeq" id="WP_068442889.1">
    <property type="nucleotide sequence ID" value="NZ_CP013862.1"/>
</dbReference>
<comment type="cofactor">
    <cofactor evidence="1">
        <name>Zn(2+)</name>
        <dbReference type="ChEBI" id="CHEBI:29105"/>
    </cofactor>
</comment>
<dbReference type="InterPro" id="IPR051453">
    <property type="entry name" value="MBL_Glyoxalase_II"/>
</dbReference>
<dbReference type="Pfam" id="PF00753">
    <property type="entry name" value="Lactamase_B"/>
    <property type="match status" value="1"/>
</dbReference>
<evidence type="ECO:0000313" key="7">
    <source>
        <dbReference type="EMBL" id="ALX48078.1"/>
    </source>
</evidence>
<dbReference type="CDD" id="cd06262">
    <property type="entry name" value="metallo-hydrolase-like_MBL-fold"/>
    <property type="match status" value="1"/>
</dbReference>
<dbReference type="AlphaFoldDB" id="A0A0U4FHG9"/>
<evidence type="ECO:0000256" key="3">
    <source>
        <dbReference type="ARBA" id="ARBA00022801"/>
    </source>
</evidence>
<organism evidence="7 8">
    <name type="scientific">Lentibacillus amyloliquefaciens</name>
    <dbReference type="NCBI Taxonomy" id="1472767"/>
    <lineage>
        <taxon>Bacteria</taxon>
        <taxon>Bacillati</taxon>
        <taxon>Bacillota</taxon>
        <taxon>Bacilli</taxon>
        <taxon>Bacillales</taxon>
        <taxon>Bacillaceae</taxon>
        <taxon>Lentibacillus</taxon>
    </lineage>
</organism>
<dbReference type="OrthoDB" id="9802248at2"/>
<dbReference type="PANTHER" id="PTHR46233">
    <property type="entry name" value="HYDROXYACYLGLUTATHIONE HYDROLASE GLOC"/>
    <property type="match status" value="1"/>
</dbReference>
<dbReference type="KEGG" id="lao:AOX59_05330"/>
<dbReference type="SMART" id="SM00849">
    <property type="entry name" value="Lactamase_B"/>
    <property type="match status" value="1"/>
</dbReference>
<dbReference type="PANTHER" id="PTHR46233:SF3">
    <property type="entry name" value="HYDROXYACYLGLUTATHIONE HYDROLASE GLOC"/>
    <property type="match status" value="1"/>
</dbReference>
<dbReference type="Proteomes" id="UP000050331">
    <property type="component" value="Chromosome"/>
</dbReference>
<dbReference type="STRING" id="1472767.AOX59_05330"/>
<evidence type="ECO:0000256" key="5">
    <source>
        <dbReference type="SAM" id="MobiDB-lite"/>
    </source>
</evidence>
<accession>A0A0U4FHG9</accession>
<dbReference type="InterPro" id="IPR036866">
    <property type="entry name" value="RibonucZ/Hydroxyglut_hydro"/>
</dbReference>
<keyword evidence="4" id="KW-0862">Zinc</keyword>
<reference evidence="7 8" key="1">
    <citation type="submission" date="2016-01" db="EMBL/GenBank/DDBJ databases">
        <title>Complete genome sequence of strain Lentibacillus amyloliquefaciens LAM0015T isolated from saline sediment.</title>
        <authorList>
            <person name="Wang J.-L."/>
            <person name="He M.-X."/>
        </authorList>
    </citation>
    <scope>NUCLEOTIDE SEQUENCE [LARGE SCALE GENOMIC DNA]</scope>
    <source>
        <strain evidence="7 8">LAM0015</strain>
    </source>
</reference>
<protein>
    <recommendedName>
        <fullName evidence="6">Metallo-beta-lactamase domain-containing protein</fullName>
    </recommendedName>
</protein>
<proteinExistence type="predicted"/>
<feature type="region of interest" description="Disordered" evidence="5">
    <location>
        <begin position="188"/>
        <end position="207"/>
    </location>
</feature>
<gene>
    <name evidence="7" type="ORF">AOX59_05330</name>
</gene>
<dbReference type="GO" id="GO:0046872">
    <property type="term" value="F:metal ion binding"/>
    <property type="evidence" value="ECO:0007669"/>
    <property type="project" value="UniProtKB-KW"/>
</dbReference>
<sequence>MNIKQIPAGPLETNCYIIHNSEQALIVDPGGDPDKIIQYLTDENIEPEVILLTHAHFDHIGGVSELRTYYNLEVYLHEHEASWLENPQYNGSSMLLGSDIKTDAAEHTLTPGKAEIGGFPMEILHTPGHSPGSVSFVFHEHDFVVSGDVLFNQGIGRTDLPGGDVEKLERSIRNSLYHLPESFTVYPGHGPETTIKNEKRNNPFFRA</sequence>
<name>A0A0U4FHG9_9BACI</name>
<dbReference type="EMBL" id="CP013862">
    <property type="protein sequence ID" value="ALX48078.1"/>
    <property type="molecule type" value="Genomic_DNA"/>
</dbReference>